<dbReference type="AlphaFoldDB" id="A0A8E2S0J2"/>
<dbReference type="Proteomes" id="UP000237686">
    <property type="component" value="Unassembled WGS sequence"/>
</dbReference>
<keyword evidence="3 6" id="KW-0812">Transmembrane</keyword>
<dbReference type="PROSITE" id="PS50850">
    <property type="entry name" value="MFS"/>
    <property type="match status" value="1"/>
</dbReference>
<dbReference type="Gene3D" id="1.20.1250.20">
    <property type="entry name" value="MFS general substrate transporter like domains"/>
    <property type="match status" value="1"/>
</dbReference>
<dbReference type="Pfam" id="PF07690">
    <property type="entry name" value="MFS_1"/>
    <property type="match status" value="1"/>
</dbReference>
<organism evidence="8 9">
    <name type="scientific">Burkholderia multivorans</name>
    <dbReference type="NCBI Taxonomy" id="87883"/>
    <lineage>
        <taxon>Bacteria</taxon>
        <taxon>Pseudomonadati</taxon>
        <taxon>Pseudomonadota</taxon>
        <taxon>Betaproteobacteria</taxon>
        <taxon>Burkholderiales</taxon>
        <taxon>Burkholderiaceae</taxon>
        <taxon>Burkholderia</taxon>
        <taxon>Burkholderia cepacia complex</taxon>
    </lineage>
</organism>
<feature type="transmembrane region" description="Helical" evidence="6">
    <location>
        <begin position="257"/>
        <end position="278"/>
    </location>
</feature>
<dbReference type="SUPFAM" id="SSF103473">
    <property type="entry name" value="MFS general substrate transporter"/>
    <property type="match status" value="1"/>
</dbReference>
<dbReference type="InterPro" id="IPR020846">
    <property type="entry name" value="MFS_dom"/>
</dbReference>
<evidence type="ECO:0000256" key="6">
    <source>
        <dbReference type="SAM" id="Phobius"/>
    </source>
</evidence>
<protein>
    <submittedName>
        <fullName evidence="8">MFS transporter</fullName>
    </submittedName>
</protein>
<evidence type="ECO:0000256" key="2">
    <source>
        <dbReference type="ARBA" id="ARBA00022448"/>
    </source>
</evidence>
<evidence type="ECO:0000313" key="9">
    <source>
        <dbReference type="Proteomes" id="UP000237686"/>
    </source>
</evidence>
<evidence type="ECO:0000256" key="4">
    <source>
        <dbReference type="ARBA" id="ARBA00022989"/>
    </source>
</evidence>
<dbReference type="GO" id="GO:0016020">
    <property type="term" value="C:membrane"/>
    <property type="evidence" value="ECO:0007669"/>
    <property type="project" value="UniProtKB-SubCell"/>
</dbReference>
<feature type="transmembrane region" description="Helical" evidence="6">
    <location>
        <begin position="205"/>
        <end position="225"/>
    </location>
</feature>
<feature type="transmembrane region" description="Helical" evidence="6">
    <location>
        <begin position="356"/>
        <end position="377"/>
    </location>
</feature>
<feature type="transmembrane region" description="Helical" evidence="6">
    <location>
        <begin position="424"/>
        <end position="445"/>
    </location>
</feature>
<dbReference type="EMBL" id="PVFZ01000031">
    <property type="protein sequence ID" value="PRF24947.1"/>
    <property type="molecule type" value="Genomic_DNA"/>
</dbReference>
<accession>A0A8E2S0J2</accession>
<feature type="transmembrane region" description="Helical" evidence="6">
    <location>
        <begin position="33"/>
        <end position="53"/>
    </location>
</feature>
<keyword evidence="2" id="KW-0813">Transport</keyword>
<comment type="caution">
    <text evidence="8">The sequence shown here is derived from an EMBL/GenBank/DDBJ whole genome shotgun (WGS) entry which is preliminary data.</text>
</comment>
<feature type="domain" description="Major facilitator superfamily (MFS) profile" evidence="7">
    <location>
        <begin position="35"/>
        <end position="449"/>
    </location>
</feature>
<evidence type="ECO:0000256" key="1">
    <source>
        <dbReference type="ARBA" id="ARBA00004141"/>
    </source>
</evidence>
<evidence type="ECO:0000259" key="7">
    <source>
        <dbReference type="PROSITE" id="PS50850"/>
    </source>
</evidence>
<evidence type="ECO:0000256" key="5">
    <source>
        <dbReference type="ARBA" id="ARBA00023136"/>
    </source>
</evidence>
<feature type="transmembrane region" description="Helical" evidence="6">
    <location>
        <begin position="298"/>
        <end position="316"/>
    </location>
</feature>
<feature type="transmembrane region" description="Helical" evidence="6">
    <location>
        <begin position="328"/>
        <end position="350"/>
    </location>
</feature>
<keyword evidence="5 6" id="KW-0472">Membrane</keyword>
<comment type="subcellular location">
    <subcellularLocation>
        <location evidence="1">Membrane</location>
        <topology evidence="1">Multi-pass membrane protein</topology>
    </subcellularLocation>
</comment>
<dbReference type="InterPro" id="IPR044770">
    <property type="entry name" value="MFS_spinster-like"/>
</dbReference>
<gene>
    <name evidence="8" type="ORF">C6P98_10490</name>
</gene>
<keyword evidence="4 6" id="KW-1133">Transmembrane helix</keyword>
<dbReference type="InterPro" id="IPR036259">
    <property type="entry name" value="MFS_trans_sf"/>
</dbReference>
<reference evidence="8 9" key="1">
    <citation type="submission" date="2018-03" db="EMBL/GenBank/DDBJ databases">
        <authorList>
            <person name="Nguyen K."/>
            <person name="Fouts D."/>
            <person name="Sutton G."/>
        </authorList>
    </citation>
    <scope>NUCLEOTIDE SEQUENCE [LARGE SCALE GENOMIC DNA]</scope>
    <source>
        <strain evidence="8 9">AU17135</strain>
    </source>
</reference>
<evidence type="ECO:0000256" key="3">
    <source>
        <dbReference type="ARBA" id="ARBA00022692"/>
    </source>
</evidence>
<sequence length="454" mass="47223">MPAPSHSPRKAALADPCFDAPAPARASAGLRRWIVVALFSAAFALAYLDRQILTLLIDPVRQSLGLSDTQVGLLQGLAFALCFAIGGIPLGWLVDHCNRVRVAAGCIALWSVATASSGLAGSYVQLLAVRSVTALSEAGCSPAALSIFADQFPPRQLPRATAIYTAAPYIGGSASLMAGGVLLGYFSRTGGLDLPWLGHLQPWQAVFTVVGVPGLILALLILAGVREPSRVNDMRLPEARVSLGDVSRFVARDAPHLRGYFCAYACILAAFFSVLTWYPTFAVRNGFGPGASLGPMLGTMFLVCGLAGSLSGQCFVGRVADSQIVARVMRVTSGVTALLIPAAIVLALVPRFAVSLAGYGAMVFLISMTTSLMPIPLQVGVPNRMRGRVIGCFIFGVNVVGTGVGPLAVGAISDHIAGGRMDGHALAVALAIVVVVSASGAFIAMRRALARQIR</sequence>
<dbReference type="InterPro" id="IPR011701">
    <property type="entry name" value="MFS"/>
</dbReference>
<name>A0A8E2S0J2_9BURK</name>
<dbReference type="PANTHER" id="PTHR23505:SF79">
    <property type="entry name" value="PROTEIN SPINSTER"/>
    <property type="match status" value="1"/>
</dbReference>
<dbReference type="PANTHER" id="PTHR23505">
    <property type="entry name" value="SPINSTER"/>
    <property type="match status" value="1"/>
</dbReference>
<dbReference type="GO" id="GO:0022857">
    <property type="term" value="F:transmembrane transporter activity"/>
    <property type="evidence" value="ECO:0007669"/>
    <property type="project" value="InterPro"/>
</dbReference>
<proteinExistence type="predicted"/>
<evidence type="ECO:0000313" key="8">
    <source>
        <dbReference type="EMBL" id="PRF24947.1"/>
    </source>
</evidence>
<feature type="transmembrane region" description="Helical" evidence="6">
    <location>
        <begin position="389"/>
        <end position="412"/>
    </location>
</feature>
<feature type="transmembrane region" description="Helical" evidence="6">
    <location>
        <begin position="161"/>
        <end position="185"/>
    </location>
</feature>
<feature type="transmembrane region" description="Helical" evidence="6">
    <location>
        <begin position="73"/>
        <end position="93"/>
    </location>
</feature>